<dbReference type="PANTHER" id="PTHR42901">
    <property type="entry name" value="ALCOHOL DEHYDROGENASE"/>
    <property type="match status" value="1"/>
</dbReference>
<dbReference type="CDD" id="cd05233">
    <property type="entry name" value="SDR_c"/>
    <property type="match status" value="1"/>
</dbReference>
<evidence type="ECO:0000313" key="5">
    <source>
        <dbReference type="Proteomes" id="UP000824111"/>
    </source>
</evidence>
<dbReference type="InterPro" id="IPR002347">
    <property type="entry name" value="SDR_fam"/>
</dbReference>
<dbReference type="InterPro" id="IPR036291">
    <property type="entry name" value="NAD(P)-bd_dom_sf"/>
</dbReference>
<dbReference type="Proteomes" id="UP000824111">
    <property type="component" value="Unassembled WGS sequence"/>
</dbReference>
<evidence type="ECO:0000313" key="4">
    <source>
        <dbReference type="EMBL" id="HIU48376.1"/>
    </source>
</evidence>
<evidence type="ECO:0000256" key="3">
    <source>
        <dbReference type="RuleBase" id="RU000363"/>
    </source>
</evidence>
<protein>
    <submittedName>
        <fullName evidence="4">SDR family oxidoreductase</fullName>
    </submittedName>
</protein>
<dbReference type="Pfam" id="PF00106">
    <property type="entry name" value="adh_short"/>
    <property type="match status" value="1"/>
</dbReference>
<comment type="similarity">
    <text evidence="1 3">Belongs to the short-chain dehydrogenases/reductases (SDR) family.</text>
</comment>
<keyword evidence="2" id="KW-0560">Oxidoreductase</keyword>
<comment type="caution">
    <text evidence="4">The sequence shown here is derived from an EMBL/GenBank/DDBJ whole genome shotgun (WGS) entry which is preliminary data.</text>
</comment>
<dbReference type="PANTHER" id="PTHR42901:SF1">
    <property type="entry name" value="ALCOHOL DEHYDROGENASE"/>
    <property type="match status" value="1"/>
</dbReference>
<dbReference type="PRINTS" id="PR00080">
    <property type="entry name" value="SDRFAMILY"/>
</dbReference>
<accession>A0A9D1LUN3</accession>
<proteinExistence type="inferred from homology"/>
<dbReference type="SUPFAM" id="SSF51735">
    <property type="entry name" value="NAD(P)-binding Rossmann-fold domains"/>
    <property type="match status" value="1"/>
</dbReference>
<evidence type="ECO:0000256" key="1">
    <source>
        <dbReference type="ARBA" id="ARBA00006484"/>
    </source>
</evidence>
<dbReference type="PRINTS" id="PR00081">
    <property type="entry name" value="GDHRDH"/>
</dbReference>
<dbReference type="AlphaFoldDB" id="A0A9D1LUN3"/>
<name>A0A9D1LUN3_9FIRM</name>
<dbReference type="GO" id="GO:0016491">
    <property type="term" value="F:oxidoreductase activity"/>
    <property type="evidence" value="ECO:0007669"/>
    <property type="project" value="UniProtKB-KW"/>
</dbReference>
<reference evidence="4" key="1">
    <citation type="submission" date="2020-10" db="EMBL/GenBank/DDBJ databases">
        <authorList>
            <person name="Gilroy R."/>
        </authorList>
    </citation>
    <scope>NUCLEOTIDE SEQUENCE</scope>
    <source>
        <strain evidence="4">ChiSjej4B22-9803</strain>
    </source>
</reference>
<sequence length="250" mass="27922">MKALITGASSGMGRDFARVLSGMGYELFVAARRMDRLMELKNELSTPVTPIRADLSVQEDCIALYDRLKNENIDLLINNAGFGLCGEFTELPLEDELRLIQTNVTGLHILTKLFLQDFVRRDSGQILNVSSSAGFMIGPLLSTYYASKAYVLRLSEGICEELRRKGSRVRIAVLCPGPVATEFDKVANVRFSIKGLSSMEVAQYAVRKLQQGKTVIVPGVLMKLTIFSRRFVSDKTIARTAYHIQHKKIR</sequence>
<evidence type="ECO:0000256" key="2">
    <source>
        <dbReference type="ARBA" id="ARBA00023002"/>
    </source>
</evidence>
<gene>
    <name evidence="4" type="ORF">IAB04_03355</name>
</gene>
<organism evidence="4 5">
    <name type="scientific">Candidatus Avimonoglobus intestinipullorum</name>
    <dbReference type="NCBI Taxonomy" id="2840699"/>
    <lineage>
        <taxon>Bacteria</taxon>
        <taxon>Bacillati</taxon>
        <taxon>Bacillota</taxon>
        <taxon>Clostridia</taxon>
        <taxon>Eubacteriales</taxon>
        <taxon>Candidatus Avimonoglobus</taxon>
    </lineage>
</organism>
<reference evidence="4" key="2">
    <citation type="journal article" date="2021" name="PeerJ">
        <title>Extensive microbial diversity within the chicken gut microbiome revealed by metagenomics and culture.</title>
        <authorList>
            <person name="Gilroy R."/>
            <person name="Ravi A."/>
            <person name="Getino M."/>
            <person name="Pursley I."/>
            <person name="Horton D.L."/>
            <person name="Alikhan N.F."/>
            <person name="Baker D."/>
            <person name="Gharbi K."/>
            <person name="Hall N."/>
            <person name="Watson M."/>
            <person name="Adriaenssens E.M."/>
            <person name="Foster-Nyarko E."/>
            <person name="Jarju S."/>
            <person name="Secka A."/>
            <person name="Antonio M."/>
            <person name="Oren A."/>
            <person name="Chaudhuri R.R."/>
            <person name="La Ragione R."/>
            <person name="Hildebrand F."/>
            <person name="Pallen M.J."/>
        </authorList>
    </citation>
    <scope>NUCLEOTIDE SEQUENCE</scope>
    <source>
        <strain evidence="4">ChiSjej4B22-9803</strain>
    </source>
</reference>
<dbReference type="Gene3D" id="3.40.50.720">
    <property type="entry name" value="NAD(P)-binding Rossmann-like Domain"/>
    <property type="match status" value="1"/>
</dbReference>
<dbReference type="PIRSF" id="PIRSF000126">
    <property type="entry name" value="11-beta-HSD1"/>
    <property type="match status" value="1"/>
</dbReference>
<dbReference type="EMBL" id="DVND01000089">
    <property type="protein sequence ID" value="HIU48376.1"/>
    <property type="molecule type" value="Genomic_DNA"/>
</dbReference>